<dbReference type="PANTHER" id="PTHR23082">
    <property type="entry name" value="TRANSCRIPTION INITIATION FACTOR IIIC TFIIIC , POLYPEPTIDE 3-RELATED"/>
    <property type="match status" value="1"/>
</dbReference>
<dbReference type="InterPro" id="IPR011990">
    <property type="entry name" value="TPR-like_helical_dom_sf"/>
</dbReference>
<accession>D0MUL7</accession>
<dbReference type="GeneID" id="9469535"/>
<reference evidence="4" key="1">
    <citation type="journal article" date="2009" name="Nature">
        <title>Genome sequence and analysis of the Irish potato famine pathogen Phytophthora infestans.</title>
        <authorList>
            <consortium name="The Broad Institute Genome Sequencing Platform"/>
            <person name="Haas B.J."/>
            <person name="Kamoun S."/>
            <person name="Zody M.C."/>
            <person name="Jiang R.H."/>
            <person name="Handsaker R.E."/>
            <person name="Cano L.M."/>
            <person name="Grabherr M."/>
            <person name="Kodira C.D."/>
            <person name="Raffaele S."/>
            <person name="Torto-Alalibo T."/>
            <person name="Bozkurt T.O."/>
            <person name="Ah-Fong A.M."/>
            <person name="Alvarado L."/>
            <person name="Anderson V.L."/>
            <person name="Armstrong M.R."/>
            <person name="Avrova A."/>
            <person name="Baxter L."/>
            <person name="Beynon J."/>
            <person name="Boevink P.C."/>
            <person name="Bollmann S.R."/>
            <person name="Bos J.I."/>
            <person name="Bulone V."/>
            <person name="Cai G."/>
            <person name="Cakir C."/>
            <person name="Carrington J.C."/>
            <person name="Chawner M."/>
            <person name="Conti L."/>
            <person name="Costanzo S."/>
            <person name="Ewan R."/>
            <person name="Fahlgren N."/>
            <person name="Fischbach M.A."/>
            <person name="Fugelstad J."/>
            <person name="Gilroy E.M."/>
            <person name="Gnerre S."/>
            <person name="Green P.J."/>
            <person name="Grenville-Briggs L.J."/>
            <person name="Griffith J."/>
            <person name="Grunwald N.J."/>
            <person name="Horn K."/>
            <person name="Horner N.R."/>
            <person name="Hu C.H."/>
            <person name="Huitema E."/>
            <person name="Jeong D.H."/>
            <person name="Jones A.M."/>
            <person name="Jones J.D."/>
            <person name="Jones R.W."/>
            <person name="Karlsson E.K."/>
            <person name="Kunjeti S.G."/>
            <person name="Lamour K."/>
            <person name="Liu Z."/>
            <person name="Ma L."/>
            <person name="Maclean D."/>
            <person name="Chibucos M.C."/>
            <person name="McDonald H."/>
            <person name="McWalters J."/>
            <person name="Meijer H.J."/>
            <person name="Morgan W."/>
            <person name="Morris P.F."/>
            <person name="Munro C.A."/>
            <person name="O'Neill K."/>
            <person name="Ospina-Giraldo M."/>
            <person name="Pinzon A."/>
            <person name="Pritchard L."/>
            <person name="Ramsahoye B."/>
            <person name="Ren Q."/>
            <person name="Restrepo S."/>
            <person name="Roy S."/>
            <person name="Sadanandom A."/>
            <person name="Savidor A."/>
            <person name="Schornack S."/>
            <person name="Schwartz D.C."/>
            <person name="Schumann U.D."/>
            <person name="Schwessinger B."/>
            <person name="Seyer L."/>
            <person name="Sharpe T."/>
            <person name="Silvar C."/>
            <person name="Song J."/>
            <person name="Studholme D.J."/>
            <person name="Sykes S."/>
            <person name="Thines M."/>
            <person name="van de Vondervoort P.J."/>
            <person name="Phuntumart V."/>
            <person name="Wawra S."/>
            <person name="Weide R."/>
            <person name="Win J."/>
            <person name="Young C."/>
            <person name="Zhou S."/>
            <person name="Fry W."/>
            <person name="Meyers B.C."/>
            <person name="van West P."/>
            <person name="Ristaino J."/>
            <person name="Govers F."/>
            <person name="Birch P.R."/>
            <person name="Whisson S.C."/>
            <person name="Judelson H.S."/>
            <person name="Nusbaum C."/>
        </authorList>
    </citation>
    <scope>NUCLEOTIDE SEQUENCE [LARGE SCALE GENOMIC DNA]</scope>
    <source>
        <strain evidence="4">T30-4</strain>
    </source>
</reference>
<feature type="compositionally biased region" description="Acidic residues" evidence="2">
    <location>
        <begin position="54"/>
        <end position="69"/>
    </location>
</feature>
<dbReference type="HOGENOM" id="CLU_002391_1_1_1"/>
<keyword evidence="4" id="KW-1185">Reference proteome</keyword>
<dbReference type="AlphaFoldDB" id="D0MUL7"/>
<dbReference type="EMBL" id="DS028119">
    <property type="protein sequence ID" value="EEY61664.1"/>
    <property type="molecule type" value="Genomic_DNA"/>
</dbReference>
<dbReference type="OMA" id="SSPNMKF"/>
<dbReference type="STRING" id="403677.D0MUL7"/>
<dbReference type="PROSITE" id="PS50005">
    <property type="entry name" value="TPR"/>
    <property type="match status" value="3"/>
</dbReference>
<keyword evidence="1" id="KW-0802">TPR repeat</keyword>
<dbReference type="InParanoid" id="D0MUL7"/>
<dbReference type="Gene3D" id="1.25.40.10">
    <property type="entry name" value="Tetratricopeptide repeat domain"/>
    <property type="match status" value="3"/>
</dbReference>
<dbReference type="SUPFAM" id="SSF48452">
    <property type="entry name" value="TPR-like"/>
    <property type="match status" value="3"/>
</dbReference>
<evidence type="ECO:0000313" key="3">
    <source>
        <dbReference type="EMBL" id="EEY61664.1"/>
    </source>
</evidence>
<feature type="region of interest" description="Disordered" evidence="2">
    <location>
        <begin position="468"/>
        <end position="520"/>
    </location>
</feature>
<gene>
    <name evidence="3" type="ORF">PITG_01996</name>
</gene>
<feature type="compositionally biased region" description="Basic residues" evidence="2">
    <location>
        <begin position="77"/>
        <end position="99"/>
    </location>
</feature>
<feature type="compositionally biased region" description="Acidic residues" evidence="2">
    <location>
        <begin position="490"/>
        <end position="507"/>
    </location>
</feature>
<dbReference type="KEGG" id="pif:PITG_01996"/>
<feature type="compositionally biased region" description="Basic and acidic residues" evidence="2">
    <location>
        <begin position="470"/>
        <end position="489"/>
    </location>
</feature>
<feature type="repeat" description="TPR" evidence="1">
    <location>
        <begin position="832"/>
        <end position="865"/>
    </location>
</feature>
<dbReference type="VEuPathDB" id="FungiDB:PITG_01996"/>
<feature type="repeat" description="TPR" evidence="1">
    <location>
        <begin position="118"/>
        <end position="151"/>
    </location>
</feature>
<dbReference type="InterPro" id="IPR019734">
    <property type="entry name" value="TPR_rpt"/>
</dbReference>
<feature type="region of interest" description="Disordered" evidence="2">
    <location>
        <begin position="11"/>
        <end position="99"/>
    </location>
</feature>
<evidence type="ECO:0000256" key="1">
    <source>
        <dbReference type="PROSITE-ProRule" id="PRU00339"/>
    </source>
</evidence>
<dbReference type="SMART" id="SM00028">
    <property type="entry name" value="TPR"/>
    <property type="match status" value="6"/>
</dbReference>
<dbReference type="OrthoDB" id="9991317at2759"/>
<dbReference type="eggNOG" id="KOG2076">
    <property type="taxonomic scope" value="Eukaryota"/>
</dbReference>
<evidence type="ECO:0000256" key="2">
    <source>
        <dbReference type="SAM" id="MobiDB-lite"/>
    </source>
</evidence>
<proteinExistence type="predicted"/>
<dbReference type="PANTHER" id="PTHR23082:SF0">
    <property type="entry name" value="GENERAL TRANSCRIPTION FACTOR 3C POLYPEPTIDE 3"/>
    <property type="match status" value="1"/>
</dbReference>
<sequence>MSFRSLLEAAMGDAQDLSADEVGRIDAQVDMLDEEYQQSDGLEESDDAYVPPSSEDEGNGGEREEEDSDIEHQLWGKSRKRRRRGGRQGRRRRRGGHTGKRSAITLLKDFIKKAPTIPDPYHTLGMIYEDRQDRIKALQFFLIACTLTPQDAELWKRVGRIAKDEKNFDQALFCFKKASSADPKDKEALFSYAELCREQGDNRRAAEVFKKLTVLIPNDLSLWIQIAEAYHCNEQEDEAVEALKMCIEKAATLDPARNQHSSKYELNAVNMLADLYITLKRYREAIDVIHHLHSRYASTQDPEQVEGDPGGLPLDIAVKYGICHLFERDFTTAMSMFTHLFAQDVEVFGDLYLDVADAYIALGDQDREAAAILQQLLGREEFPVEQIWIKFAACHDRLGIYDVAVEYYEKALAHQRSSPDLTVEPELMLQAMQATRKKNRPVEGIVLLKEYLPETMCPPIRPYWINTSRKGKDRDSGSVLDEKEAKGDADSDADELEEEAEDEEDAEEQTRMEMAHDPSLSVDAMENGIRLKLLIEYGHLKKLSGEAEVLCQVGIPIILTSLSQTSFRLSGRVKNPLVEPQDVISESDAQSMGFQVLKSEYLVDITDARQRESFMGIVMRVAQQIVISRALGEQQYYNLVIDVAQTLTELGKYVAAIELLTDVNTSDKISKPTLRFELRFLALVIALEFKENRMAYECARLNIMEDPHNLGYWNLFSRVIAITGVFSWHQKFLAKLLRDDPESYPAILLAGHQSSAWDIASLTVGELTLAHQKHPNDPLTLFCIGLAFLSASMQRTINDRQHTVAKAFAFLQQYERARITGPSDIISDIRHVEAWYNIGRAHQQLGLFHLAIPMYERVLRFFEESKEQKREVPPEYLLCRETAYNLSLIYKQRYPVFACFQTSR</sequence>
<dbReference type="Proteomes" id="UP000006643">
    <property type="component" value="Unassembled WGS sequence"/>
</dbReference>
<dbReference type="InterPro" id="IPR039340">
    <property type="entry name" value="Tfc4/TFIIIC-102/Sfc4"/>
</dbReference>
<feature type="compositionally biased region" description="Acidic residues" evidence="2">
    <location>
        <begin position="31"/>
        <end position="47"/>
    </location>
</feature>
<name>D0MUL7_PHYIT</name>
<protein>
    <submittedName>
        <fullName evidence="3">Transcription factor, putative</fullName>
    </submittedName>
</protein>
<dbReference type="Pfam" id="PF12895">
    <property type="entry name" value="ANAPC3"/>
    <property type="match status" value="1"/>
</dbReference>
<organism evidence="3 4">
    <name type="scientific">Phytophthora infestans (strain T30-4)</name>
    <name type="common">Potato late blight agent</name>
    <dbReference type="NCBI Taxonomy" id="403677"/>
    <lineage>
        <taxon>Eukaryota</taxon>
        <taxon>Sar</taxon>
        <taxon>Stramenopiles</taxon>
        <taxon>Oomycota</taxon>
        <taxon>Peronosporomycetes</taxon>
        <taxon>Peronosporales</taxon>
        <taxon>Peronosporaceae</taxon>
        <taxon>Phytophthora</taxon>
    </lineage>
</organism>
<dbReference type="GO" id="GO:0006383">
    <property type="term" value="P:transcription by RNA polymerase III"/>
    <property type="evidence" value="ECO:0007669"/>
    <property type="project" value="InterPro"/>
</dbReference>
<evidence type="ECO:0000313" key="4">
    <source>
        <dbReference type="Proteomes" id="UP000006643"/>
    </source>
</evidence>
<dbReference type="Pfam" id="PF13181">
    <property type="entry name" value="TPR_8"/>
    <property type="match status" value="1"/>
</dbReference>
<feature type="repeat" description="TPR" evidence="1">
    <location>
        <begin position="152"/>
        <end position="185"/>
    </location>
</feature>
<dbReference type="GO" id="GO:0000127">
    <property type="term" value="C:transcription factor TFIIIC complex"/>
    <property type="evidence" value="ECO:0007669"/>
    <property type="project" value="TreeGrafter"/>
</dbReference>
<dbReference type="RefSeq" id="XP_002908581.1">
    <property type="nucleotide sequence ID" value="XM_002908535.1"/>
</dbReference>